<feature type="compositionally biased region" description="Acidic residues" evidence="2">
    <location>
        <begin position="33"/>
        <end position="43"/>
    </location>
</feature>
<accession>A0A9W7C8X6</accession>
<keyword evidence="4" id="KW-1185">Reference proteome</keyword>
<evidence type="ECO:0000256" key="1">
    <source>
        <dbReference type="SAM" id="Coils"/>
    </source>
</evidence>
<proteinExistence type="predicted"/>
<gene>
    <name evidence="3" type="ORF">TrRE_jg13221</name>
</gene>
<keyword evidence="1" id="KW-0175">Coiled coil</keyword>
<dbReference type="EMBL" id="BRXZ01000115">
    <property type="protein sequence ID" value="GMI05462.1"/>
    <property type="molecule type" value="Genomic_DNA"/>
</dbReference>
<evidence type="ECO:0000256" key="2">
    <source>
        <dbReference type="SAM" id="MobiDB-lite"/>
    </source>
</evidence>
<dbReference type="Proteomes" id="UP001165082">
    <property type="component" value="Unassembled WGS sequence"/>
</dbReference>
<organism evidence="3 4">
    <name type="scientific">Triparma retinervis</name>
    <dbReference type="NCBI Taxonomy" id="2557542"/>
    <lineage>
        <taxon>Eukaryota</taxon>
        <taxon>Sar</taxon>
        <taxon>Stramenopiles</taxon>
        <taxon>Ochrophyta</taxon>
        <taxon>Bolidophyceae</taxon>
        <taxon>Parmales</taxon>
        <taxon>Triparmaceae</taxon>
        <taxon>Triparma</taxon>
    </lineage>
</organism>
<feature type="compositionally biased region" description="Acidic residues" evidence="2">
    <location>
        <begin position="73"/>
        <end position="85"/>
    </location>
</feature>
<feature type="region of interest" description="Disordered" evidence="2">
    <location>
        <begin position="1"/>
        <end position="101"/>
    </location>
</feature>
<feature type="region of interest" description="Disordered" evidence="2">
    <location>
        <begin position="109"/>
        <end position="128"/>
    </location>
</feature>
<sequence length="501" mass="56886">MDDMFDILEPDHRPITSEPTLSTISPPPPAPPADDDENGDEASDASADSDFYSDEESPPKNAVEQKIVYVVEGDSDGGSSDDDLEERLLNQEKRKKQADDDAEFALHTMLTTPRLPPTPYDPPDYQPIVDKNRILRSYRKLRDAYLKECDRHTRTREDIIEHKKKIEACKKLGKERMKKQEEVRKRQDSVIKEWMALEKEFKDKEKELHQDTNELATELRQLKHDLQYEYSNLDQETRNLEKEEDKLVGKENELRFLVRDAGVVSAENAALNSTKFRLQRALKTNNEVTESGEERLEKVSEELGLVEVDVFMLQRSVKVAEEETRKWRQRYSMVEKDLKRAEKLLQDFTKSKMKELELKHGVAAGPHASLTAENIAFKNNAKKNTTKNKKSTNASMGLSQFARGFESIDTLSVDTGNSSSLMEAVFGVGKGSSTAATAQSVPRSYLPHPQFGGKTTEFAEGMPIHFHDTSHDIAVKNNRRGTAKARSMAVDPELWLEAAED</sequence>
<feature type="coiled-coil region" evidence="1">
    <location>
        <begin position="216"/>
        <end position="260"/>
    </location>
</feature>
<feature type="compositionally biased region" description="Pro residues" evidence="2">
    <location>
        <begin position="114"/>
        <end position="125"/>
    </location>
</feature>
<dbReference type="AlphaFoldDB" id="A0A9W7C8X6"/>
<evidence type="ECO:0000313" key="3">
    <source>
        <dbReference type="EMBL" id="GMI05462.1"/>
    </source>
</evidence>
<comment type="caution">
    <text evidence="3">The sequence shown here is derived from an EMBL/GenBank/DDBJ whole genome shotgun (WGS) entry which is preliminary data.</text>
</comment>
<evidence type="ECO:0000313" key="4">
    <source>
        <dbReference type="Proteomes" id="UP001165082"/>
    </source>
</evidence>
<reference evidence="3" key="1">
    <citation type="submission" date="2022-07" db="EMBL/GenBank/DDBJ databases">
        <title>Genome analysis of Parmales, a sister group of diatoms, reveals the evolutionary specialization of diatoms from phago-mixotrophs to photoautotrophs.</title>
        <authorList>
            <person name="Ban H."/>
            <person name="Sato S."/>
            <person name="Yoshikawa S."/>
            <person name="Kazumasa Y."/>
            <person name="Nakamura Y."/>
            <person name="Ichinomiya M."/>
            <person name="Saitoh K."/>
            <person name="Sato N."/>
            <person name="Blanc-Mathieu R."/>
            <person name="Endo H."/>
            <person name="Kuwata A."/>
            <person name="Ogata H."/>
        </authorList>
    </citation>
    <scope>NUCLEOTIDE SEQUENCE</scope>
</reference>
<protein>
    <submittedName>
        <fullName evidence="3">Uncharacterized protein</fullName>
    </submittedName>
</protein>
<dbReference type="OrthoDB" id="198326at2759"/>
<name>A0A9W7C8X6_9STRA</name>